<dbReference type="PANTHER" id="PTHR43646:SF2">
    <property type="entry name" value="GLYCOSYLTRANSFERASE 2-LIKE DOMAIN-CONTAINING PROTEIN"/>
    <property type="match status" value="1"/>
</dbReference>
<protein>
    <recommendedName>
        <fullName evidence="6">Glycosyltransferase 2-like domain-containing protein</fullName>
    </recommendedName>
</protein>
<sequence length="224" mass="23641">MRAPISVIIPTLNAEAHLGACLAGLMAGVEAGLIRELIVSDGGSDDATVAIAKAWGAEVVLGAPSRGGQLARGCAKAQGRWLLVLHADTALQPGWVGPAVLHLDTGRAGWFRLAFAHGGVAGRWVAGWANLRSRCGLPYGDQGLLLPQTLYREVGGYPDQPLMEDVAIALALKGKLAPIEAVAQTSATRYQSQGWVRRGSRNLWCLLRYLAGASPVGLAESYRR</sequence>
<evidence type="ECO:0000256" key="1">
    <source>
        <dbReference type="ARBA" id="ARBA00004236"/>
    </source>
</evidence>
<accession>A0ABZ2BTP0</accession>
<evidence type="ECO:0000256" key="4">
    <source>
        <dbReference type="ARBA" id="ARBA00022679"/>
    </source>
</evidence>
<dbReference type="Gene3D" id="3.90.550.10">
    <property type="entry name" value="Spore Coat Polysaccharide Biosynthesis Protein SpsA, Chain A"/>
    <property type="match status" value="1"/>
</dbReference>
<dbReference type="Pfam" id="PF00535">
    <property type="entry name" value="Glycos_transf_2"/>
    <property type="match status" value="1"/>
</dbReference>
<organism evidence="7 8">
    <name type="scientific">Roseobacter fucihabitans</name>
    <dbReference type="NCBI Taxonomy" id="1537242"/>
    <lineage>
        <taxon>Bacteria</taxon>
        <taxon>Pseudomonadati</taxon>
        <taxon>Pseudomonadota</taxon>
        <taxon>Alphaproteobacteria</taxon>
        <taxon>Rhodobacterales</taxon>
        <taxon>Roseobacteraceae</taxon>
        <taxon>Roseobacter</taxon>
    </lineage>
</organism>
<dbReference type="RefSeq" id="WP_338469159.1">
    <property type="nucleotide sequence ID" value="NZ_CP143423.1"/>
</dbReference>
<gene>
    <name evidence="7" type="ORF">ROLI_025330</name>
</gene>
<comment type="subcellular location">
    <subcellularLocation>
        <location evidence="1">Cell membrane</location>
    </subcellularLocation>
</comment>
<evidence type="ECO:0000256" key="5">
    <source>
        <dbReference type="ARBA" id="ARBA00023136"/>
    </source>
</evidence>
<reference evidence="7 8" key="1">
    <citation type="submission" date="2015-07" db="EMBL/GenBank/DDBJ databases">
        <authorList>
            <person name="Voget S."/>
            <person name="Dogs M."/>
            <person name="Brinkhoff T.H."/>
            <person name="Daniel R."/>
        </authorList>
    </citation>
    <scope>NUCLEOTIDE SEQUENCE [LARGE SCALE GENOMIC DNA]</scope>
    <source>
        <strain evidence="7 8">B14</strain>
    </source>
</reference>
<dbReference type="CDD" id="cd02522">
    <property type="entry name" value="GT_2_like_a"/>
    <property type="match status" value="1"/>
</dbReference>
<name>A0ABZ2BTP0_9RHOB</name>
<dbReference type="NCBIfam" id="TIGR04283">
    <property type="entry name" value="glyco_like_mftF"/>
    <property type="match status" value="1"/>
</dbReference>
<keyword evidence="2" id="KW-1003">Cell membrane</keyword>
<feature type="domain" description="Glycosyltransferase 2-like" evidence="6">
    <location>
        <begin position="6"/>
        <end position="108"/>
    </location>
</feature>
<evidence type="ECO:0000313" key="8">
    <source>
        <dbReference type="Proteomes" id="UP001318682"/>
    </source>
</evidence>
<evidence type="ECO:0000256" key="3">
    <source>
        <dbReference type="ARBA" id="ARBA00022676"/>
    </source>
</evidence>
<dbReference type="InterPro" id="IPR026461">
    <property type="entry name" value="Trfase_2_rSAM/seldom_assoc"/>
</dbReference>
<reference evidence="8" key="2">
    <citation type="submission" date="2024-01" db="EMBL/GenBank/DDBJ databases">
        <title>Roseobacter fucihabitans sp. nov., isolated from the brown alga Fucus spiralis.</title>
        <authorList>
            <person name="Hahnke S."/>
            <person name="Berger M."/>
            <person name="Schlingloff A."/>
            <person name="Athale I."/>
            <person name="Neumann-Schaal M."/>
            <person name="Adenaya A."/>
            <person name="Poehlein A."/>
            <person name="Daniel R."/>
            <person name="Pertersen J."/>
            <person name="Brinkhoff T."/>
        </authorList>
    </citation>
    <scope>NUCLEOTIDE SEQUENCE [LARGE SCALE GENOMIC DNA]</scope>
    <source>
        <strain evidence="8">B14</strain>
    </source>
</reference>
<dbReference type="InterPro" id="IPR029044">
    <property type="entry name" value="Nucleotide-diphossugar_trans"/>
</dbReference>
<dbReference type="SUPFAM" id="SSF53448">
    <property type="entry name" value="Nucleotide-diphospho-sugar transferases"/>
    <property type="match status" value="1"/>
</dbReference>
<evidence type="ECO:0000256" key="2">
    <source>
        <dbReference type="ARBA" id="ARBA00022475"/>
    </source>
</evidence>
<evidence type="ECO:0000259" key="6">
    <source>
        <dbReference type="Pfam" id="PF00535"/>
    </source>
</evidence>
<keyword evidence="8" id="KW-1185">Reference proteome</keyword>
<keyword evidence="4" id="KW-0808">Transferase</keyword>
<dbReference type="Proteomes" id="UP001318682">
    <property type="component" value="Chromosome"/>
</dbReference>
<dbReference type="PANTHER" id="PTHR43646">
    <property type="entry name" value="GLYCOSYLTRANSFERASE"/>
    <property type="match status" value="1"/>
</dbReference>
<dbReference type="InterPro" id="IPR001173">
    <property type="entry name" value="Glyco_trans_2-like"/>
</dbReference>
<proteinExistence type="predicted"/>
<keyword evidence="5" id="KW-0472">Membrane</keyword>
<keyword evidence="3" id="KW-0328">Glycosyltransferase</keyword>
<evidence type="ECO:0000313" key="7">
    <source>
        <dbReference type="EMBL" id="WVX49439.1"/>
    </source>
</evidence>
<dbReference type="EMBL" id="CP143423">
    <property type="protein sequence ID" value="WVX49439.1"/>
    <property type="molecule type" value="Genomic_DNA"/>
</dbReference>